<name>A0A9P8ISH1_9HYPO</name>
<dbReference type="GeneID" id="68311486"/>
<organism evidence="1 2">
    <name type="scientific">Fusarium musae</name>
    <dbReference type="NCBI Taxonomy" id="1042133"/>
    <lineage>
        <taxon>Eukaryota</taxon>
        <taxon>Fungi</taxon>
        <taxon>Dikarya</taxon>
        <taxon>Ascomycota</taxon>
        <taxon>Pezizomycotina</taxon>
        <taxon>Sordariomycetes</taxon>
        <taxon>Hypocreomycetidae</taxon>
        <taxon>Hypocreales</taxon>
        <taxon>Nectriaceae</taxon>
        <taxon>Fusarium</taxon>
    </lineage>
</organism>
<comment type="caution">
    <text evidence="1">The sequence shown here is derived from an EMBL/GenBank/DDBJ whole genome shotgun (WGS) entry which is preliminary data.</text>
</comment>
<evidence type="ECO:0000313" key="2">
    <source>
        <dbReference type="Proteomes" id="UP000827133"/>
    </source>
</evidence>
<accession>A0A9P8ISH1</accession>
<reference evidence="1" key="1">
    <citation type="journal article" date="2021" name="Mol. Plant Microbe Interact.">
        <title>Telomere to telomere genome assembly of Fusarium musae F31, causal agent of crown rot disease of banana.</title>
        <authorList>
            <person name="Degradi L."/>
            <person name="Tava V."/>
            <person name="Kunova A."/>
            <person name="Cortesi P."/>
            <person name="Saracchi M."/>
            <person name="Pasquali M."/>
        </authorList>
    </citation>
    <scope>NUCLEOTIDE SEQUENCE</scope>
    <source>
        <strain evidence="1">F31</strain>
    </source>
</reference>
<dbReference type="KEGG" id="fmu:J7337_003629"/>
<dbReference type="EMBL" id="JAHBCI010000003">
    <property type="protein sequence ID" value="KAG9503678.1"/>
    <property type="molecule type" value="Genomic_DNA"/>
</dbReference>
<dbReference type="AlphaFoldDB" id="A0A9P8ISH1"/>
<sequence length="61" mass="7213">MLVELKFEREALARAMRRNEALENFENADPAATDQLVKWKEQLEKDENWLSRRIGTLTIHS</sequence>
<keyword evidence="2" id="KW-1185">Reference proteome</keyword>
<evidence type="ECO:0000313" key="1">
    <source>
        <dbReference type="EMBL" id="KAG9503678.1"/>
    </source>
</evidence>
<protein>
    <submittedName>
        <fullName evidence="1">Uncharacterized protein</fullName>
    </submittedName>
</protein>
<proteinExistence type="predicted"/>
<dbReference type="RefSeq" id="XP_044682678.1">
    <property type="nucleotide sequence ID" value="XM_044821345.1"/>
</dbReference>
<dbReference type="Proteomes" id="UP000827133">
    <property type="component" value="Unassembled WGS sequence"/>
</dbReference>
<gene>
    <name evidence="1" type="ORF">J7337_003629</name>
</gene>